<organism evidence="3 4">
    <name type="scientific">Gulosibacter macacae</name>
    <dbReference type="NCBI Taxonomy" id="2488791"/>
    <lineage>
        <taxon>Bacteria</taxon>
        <taxon>Bacillati</taxon>
        <taxon>Actinomycetota</taxon>
        <taxon>Actinomycetes</taxon>
        <taxon>Micrococcales</taxon>
        <taxon>Microbacteriaceae</taxon>
        <taxon>Gulosibacter</taxon>
    </lineage>
</organism>
<name>A0A3P3W6N0_9MICO</name>
<evidence type="ECO:0000259" key="2">
    <source>
        <dbReference type="SMART" id="SM00909"/>
    </source>
</evidence>
<feature type="signal peptide" evidence="1">
    <location>
        <begin position="1"/>
        <end position="21"/>
    </location>
</feature>
<evidence type="ECO:0000256" key="1">
    <source>
        <dbReference type="SAM" id="SignalP"/>
    </source>
</evidence>
<dbReference type="InterPro" id="IPR018910">
    <property type="entry name" value="LpqB_C"/>
</dbReference>
<dbReference type="InterPro" id="IPR019606">
    <property type="entry name" value="GerMN"/>
</dbReference>
<dbReference type="Proteomes" id="UP000274391">
    <property type="component" value="Unassembled WGS sequence"/>
</dbReference>
<reference evidence="3 4" key="1">
    <citation type="submission" date="2018-11" db="EMBL/GenBank/DDBJ databases">
        <title>YIM 102482-1 draft genome.</title>
        <authorList>
            <person name="Li G."/>
            <person name="Jiang Y."/>
        </authorList>
    </citation>
    <scope>NUCLEOTIDE SEQUENCE [LARGE SCALE GENOMIC DNA]</scope>
    <source>
        <strain evidence="3 4">YIM 102482-1</strain>
    </source>
</reference>
<dbReference type="Pfam" id="PF10646">
    <property type="entry name" value="Germane"/>
    <property type="match status" value="1"/>
</dbReference>
<keyword evidence="4" id="KW-1185">Reference proteome</keyword>
<dbReference type="RefSeq" id="WP_124969474.1">
    <property type="nucleotide sequence ID" value="NZ_RQVS01000002.1"/>
</dbReference>
<dbReference type="Pfam" id="PF10647">
    <property type="entry name" value="Gmad1"/>
    <property type="match status" value="1"/>
</dbReference>
<gene>
    <name evidence="3" type="ORF">EG850_02400</name>
</gene>
<proteinExistence type="predicted"/>
<dbReference type="OrthoDB" id="3226781at2"/>
<feature type="chain" id="PRO_5018138707" description="GerMN domain-containing protein" evidence="1">
    <location>
        <begin position="22"/>
        <end position="563"/>
    </location>
</feature>
<dbReference type="AlphaFoldDB" id="A0A3P3W6N0"/>
<feature type="domain" description="GerMN" evidence="2">
    <location>
        <begin position="202"/>
        <end position="293"/>
    </location>
</feature>
<dbReference type="SMART" id="SM00909">
    <property type="entry name" value="Germane"/>
    <property type="match status" value="1"/>
</dbReference>
<comment type="caution">
    <text evidence="3">The sequence shown here is derived from an EMBL/GenBank/DDBJ whole genome shotgun (WGS) entry which is preliminary data.</text>
</comment>
<protein>
    <recommendedName>
        <fullName evidence="2">GerMN domain-containing protein</fullName>
    </recommendedName>
</protein>
<keyword evidence="1" id="KW-0732">Signal</keyword>
<dbReference type="InterPro" id="IPR059026">
    <property type="entry name" value="LpqB_N"/>
</dbReference>
<evidence type="ECO:0000313" key="3">
    <source>
        <dbReference type="EMBL" id="RRJ88313.1"/>
    </source>
</evidence>
<evidence type="ECO:0000313" key="4">
    <source>
        <dbReference type="Proteomes" id="UP000274391"/>
    </source>
</evidence>
<dbReference type="PROSITE" id="PS51257">
    <property type="entry name" value="PROKAR_LIPOPROTEIN"/>
    <property type="match status" value="1"/>
</dbReference>
<dbReference type="Pfam" id="PF25976">
    <property type="entry name" value="LpqB_N"/>
    <property type="match status" value="1"/>
</dbReference>
<accession>A0A3P3W6N0</accession>
<sequence length="563" mass="61092">MNRFRRGAAALLAFTVTLALAACAAIPTSGPVEAGRSPEEDRQQGIFYYPAGPLDGASQEEIVQGFLDAGTGTQNDFATAREYLAPQLASTWEPTGRVYVTDGQAAMRSAENSTVSVSVQVSARIDESGNYRESRPTVVETVDFRLEQINGQWRIVEAPDGIVLPRQPFTDLFKSRYLYFFGTHMRYLTPDLRWYLNDADASTAATLGLLDGPSLWLAQGDAVRSAFPPGVELLQPVRVEGGIAIVDFNEQLSTATPDNLKLIRLQLEKTLLPIVDATTVEVRINGAKLDIALPQAGVIVETADVNSSPLVYQDQRMGYLSGGQLTVPAGAENVAVAMAEHTLIRGALSASRRTVTFLTDEGTWAMRFDDANAQLVDSREGQIEPVLDNWDYVWTQSMTNPGLYVSEVGGDRQRTIPLPQPIADDFISFQVSRDATRLAILYKSGDRVQLAVTPIIRDEGTPIALGDPIIVDMPSASPNDVAWVDPNTIAMLVDMPEGTTDVRIYRVGGELTTLGTIKDAVQVAGSNTLAGMRIVDKQGTLYAPRGTGWRSSDSVVTFLFAQV</sequence>
<dbReference type="EMBL" id="RQVS01000002">
    <property type="protein sequence ID" value="RRJ88313.1"/>
    <property type="molecule type" value="Genomic_DNA"/>
</dbReference>